<organism evidence="7 8">
    <name type="scientific">Tritrichomonas musculus</name>
    <dbReference type="NCBI Taxonomy" id="1915356"/>
    <lineage>
        <taxon>Eukaryota</taxon>
        <taxon>Metamonada</taxon>
        <taxon>Parabasalia</taxon>
        <taxon>Tritrichomonadida</taxon>
        <taxon>Tritrichomonadidae</taxon>
        <taxon>Tritrichomonas</taxon>
    </lineage>
</organism>
<dbReference type="PANTHER" id="PTHR24345">
    <property type="entry name" value="SERINE/THREONINE-PROTEIN KINASE PLK"/>
    <property type="match status" value="1"/>
</dbReference>
<evidence type="ECO:0000256" key="1">
    <source>
        <dbReference type="ARBA" id="ARBA00022527"/>
    </source>
</evidence>
<dbReference type="SMART" id="SM00220">
    <property type="entry name" value="S_TKc"/>
    <property type="match status" value="1"/>
</dbReference>
<dbReference type="PROSITE" id="PS00108">
    <property type="entry name" value="PROTEIN_KINASE_ST"/>
    <property type="match status" value="1"/>
</dbReference>
<evidence type="ECO:0000313" key="8">
    <source>
        <dbReference type="Proteomes" id="UP001470230"/>
    </source>
</evidence>
<evidence type="ECO:0000256" key="2">
    <source>
        <dbReference type="ARBA" id="ARBA00022679"/>
    </source>
</evidence>
<accession>A0ABR2JPW9</accession>
<evidence type="ECO:0000256" key="3">
    <source>
        <dbReference type="ARBA" id="ARBA00022741"/>
    </source>
</evidence>
<keyword evidence="1" id="KW-0723">Serine/threonine-protein kinase</keyword>
<dbReference type="Gene3D" id="1.10.510.10">
    <property type="entry name" value="Transferase(Phosphotransferase) domain 1"/>
    <property type="match status" value="1"/>
</dbReference>
<evidence type="ECO:0000256" key="5">
    <source>
        <dbReference type="ARBA" id="ARBA00022840"/>
    </source>
</evidence>
<dbReference type="InterPro" id="IPR008271">
    <property type="entry name" value="Ser/Thr_kinase_AS"/>
</dbReference>
<evidence type="ECO:0000313" key="7">
    <source>
        <dbReference type="EMBL" id="KAK8880919.1"/>
    </source>
</evidence>
<keyword evidence="4" id="KW-0418">Kinase</keyword>
<proteinExistence type="predicted"/>
<dbReference type="CDD" id="cd00180">
    <property type="entry name" value="PKc"/>
    <property type="match status" value="1"/>
</dbReference>
<comment type="caution">
    <text evidence="7">The sequence shown here is derived from an EMBL/GenBank/DDBJ whole genome shotgun (WGS) entry which is preliminary data.</text>
</comment>
<evidence type="ECO:0000256" key="4">
    <source>
        <dbReference type="ARBA" id="ARBA00022777"/>
    </source>
</evidence>
<sequence>MFMSCNHKHHGCTKRMQRYLARENVQKTEWTPEEKDLLTKIKEKNSDIDKITFFFPGRTPNDIKNEIKKIDKTGLAFIGDDDDEAEPPPLDNIILDLSLNSFPQMRNDTKIDAQPLDLNKLPVLKLSPETQYRLFVTLSNTEILVPIKLNGCTLDGFLNHGSFAVVVKYKDEATGNFYAAKFILKEFLDKTNPNFIQGETIIRYLDHPNIIQFHSFVILEDCYALFTKFYPNGDFLNFINANINLVTPKMLMHFIYQMVEAVKYLHENGITHGDIKLENFLLDDSYNLILADFTHAQSPYHMINSIYGSEDHIPPEILVGLPSNPSTVDIYQLGITIKKIVRQSPLLYDKNLDSLLNFATQPDPEIRATLIDIIESPYYQNCIKNENQ</sequence>
<dbReference type="InterPro" id="IPR009057">
    <property type="entry name" value="Homeodomain-like_sf"/>
</dbReference>
<reference evidence="7 8" key="1">
    <citation type="submission" date="2024-04" db="EMBL/GenBank/DDBJ databases">
        <title>Tritrichomonas musculus Genome.</title>
        <authorList>
            <person name="Alves-Ferreira E."/>
            <person name="Grigg M."/>
            <person name="Lorenzi H."/>
            <person name="Galac M."/>
        </authorList>
    </citation>
    <scope>NUCLEOTIDE SEQUENCE [LARGE SCALE GENOMIC DNA]</scope>
    <source>
        <strain evidence="7 8">EAF2021</strain>
    </source>
</reference>
<protein>
    <recommendedName>
        <fullName evidence="6">Protein kinase domain-containing protein</fullName>
    </recommendedName>
</protein>
<dbReference type="InterPro" id="IPR001005">
    <property type="entry name" value="SANT/Myb"/>
</dbReference>
<dbReference type="EMBL" id="JAPFFF010000010">
    <property type="protein sequence ID" value="KAK8880919.1"/>
    <property type="molecule type" value="Genomic_DNA"/>
</dbReference>
<dbReference type="SUPFAM" id="SSF46689">
    <property type="entry name" value="Homeodomain-like"/>
    <property type="match status" value="1"/>
</dbReference>
<dbReference type="Pfam" id="PF00069">
    <property type="entry name" value="Pkinase"/>
    <property type="match status" value="1"/>
</dbReference>
<dbReference type="CDD" id="cd00167">
    <property type="entry name" value="SANT"/>
    <property type="match status" value="1"/>
</dbReference>
<dbReference type="InterPro" id="IPR000719">
    <property type="entry name" value="Prot_kinase_dom"/>
</dbReference>
<dbReference type="PROSITE" id="PS50011">
    <property type="entry name" value="PROTEIN_KINASE_DOM"/>
    <property type="match status" value="1"/>
</dbReference>
<dbReference type="PANTHER" id="PTHR24345:SF0">
    <property type="entry name" value="CELL CYCLE SERINE_THREONINE-PROTEIN KINASE CDC5_MSD2"/>
    <property type="match status" value="1"/>
</dbReference>
<dbReference type="InterPro" id="IPR011009">
    <property type="entry name" value="Kinase-like_dom_sf"/>
</dbReference>
<keyword evidence="8" id="KW-1185">Reference proteome</keyword>
<keyword evidence="5" id="KW-0067">ATP-binding</keyword>
<keyword evidence="3" id="KW-0547">Nucleotide-binding</keyword>
<evidence type="ECO:0000259" key="6">
    <source>
        <dbReference type="PROSITE" id="PS50011"/>
    </source>
</evidence>
<keyword evidence="2" id="KW-0808">Transferase</keyword>
<gene>
    <name evidence="7" type="ORF">M9Y10_003620</name>
</gene>
<dbReference type="SUPFAM" id="SSF56112">
    <property type="entry name" value="Protein kinase-like (PK-like)"/>
    <property type="match status" value="1"/>
</dbReference>
<feature type="domain" description="Protein kinase" evidence="6">
    <location>
        <begin position="152"/>
        <end position="388"/>
    </location>
</feature>
<dbReference type="Proteomes" id="UP001470230">
    <property type="component" value="Unassembled WGS sequence"/>
</dbReference>
<name>A0ABR2JPW9_9EUKA</name>